<accession>A0AAW2UH71</accession>
<sequence length="84" mass="9065">MSDEEECHHLTMVHDIFPLKLSRARQSALRSPDSTAETRGWRWSGISECSISSSSANSMPSSSNRAAASSSPPSRRPSSTAISN</sequence>
<evidence type="ECO:0000256" key="1">
    <source>
        <dbReference type="SAM" id="MobiDB-lite"/>
    </source>
</evidence>
<proteinExistence type="predicted"/>
<reference evidence="2" key="2">
    <citation type="journal article" date="2024" name="Plant">
        <title>Genomic evolution and insights into agronomic trait innovations of Sesamum species.</title>
        <authorList>
            <person name="Miao H."/>
            <person name="Wang L."/>
            <person name="Qu L."/>
            <person name="Liu H."/>
            <person name="Sun Y."/>
            <person name="Le M."/>
            <person name="Wang Q."/>
            <person name="Wei S."/>
            <person name="Zheng Y."/>
            <person name="Lin W."/>
            <person name="Duan Y."/>
            <person name="Cao H."/>
            <person name="Xiong S."/>
            <person name="Wang X."/>
            <person name="Wei L."/>
            <person name="Li C."/>
            <person name="Ma Q."/>
            <person name="Ju M."/>
            <person name="Zhao R."/>
            <person name="Li G."/>
            <person name="Mu C."/>
            <person name="Tian Q."/>
            <person name="Mei H."/>
            <person name="Zhang T."/>
            <person name="Gao T."/>
            <person name="Zhang H."/>
        </authorList>
    </citation>
    <scope>NUCLEOTIDE SEQUENCE</scope>
    <source>
        <strain evidence="2">KEN1</strain>
    </source>
</reference>
<protein>
    <submittedName>
        <fullName evidence="2">Uncharacterized protein</fullName>
    </submittedName>
</protein>
<comment type="caution">
    <text evidence="2">The sequence shown here is derived from an EMBL/GenBank/DDBJ whole genome shotgun (WGS) entry which is preliminary data.</text>
</comment>
<name>A0AAW2UH71_9LAMI</name>
<gene>
    <name evidence="2" type="ORF">Slati_3429100</name>
</gene>
<dbReference type="AlphaFoldDB" id="A0AAW2UH71"/>
<evidence type="ECO:0000313" key="2">
    <source>
        <dbReference type="EMBL" id="KAL0415972.1"/>
    </source>
</evidence>
<dbReference type="EMBL" id="JACGWN010000012">
    <property type="protein sequence ID" value="KAL0415972.1"/>
    <property type="molecule type" value="Genomic_DNA"/>
</dbReference>
<feature type="region of interest" description="Disordered" evidence="1">
    <location>
        <begin position="50"/>
        <end position="84"/>
    </location>
</feature>
<reference evidence="2" key="1">
    <citation type="submission" date="2020-06" db="EMBL/GenBank/DDBJ databases">
        <authorList>
            <person name="Li T."/>
            <person name="Hu X."/>
            <person name="Zhang T."/>
            <person name="Song X."/>
            <person name="Zhang H."/>
            <person name="Dai N."/>
            <person name="Sheng W."/>
            <person name="Hou X."/>
            <person name="Wei L."/>
        </authorList>
    </citation>
    <scope>NUCLEOTIDE SEQUENCE</scope>
    <source>
        <strain evidence="2">KEN1</strain>
        <tissue evidence="2">Leaf</tissue>
    </source>
</reference>
<organism evidence="2">
    <name type="scientific">Sesamum latifolium</name>
    <dbReference type="NCBI Taxonomy" id="2727402"/>
    <lineage>
        <taxon>Eukaryota</taxon>
        <taxon>Viridiplantae</taxon>
        <taxon>Streptophyta</taxon>
        <taxon>Embryophyta</taxon>
        <taxon>Tracheophyta</taxon>
        <taxon>Spermatophyta</taxon>
        <taxon>Magnoliopsida</taxon>
        <taxon>eudicotyledons</taxon>
        <taxon>Gunneridae</taxon>
        <taxon>Pentapetalae</taxon>
        <taxon>asterids</taxon>
        <taxon>lamiids</taxon>
        <taxon>Lamiales</taxon>
        <taxon>Pedaliaceae</taxon>
        <taxon>Sesamum</taxon>
    </lineage>
</organism>